<reference evidence="15" key="1">
    <citation type="submission" date="2021-04" db="EMBL/GenBank/DDBJ databases">
        <title>Genome based classification of Actinospica acidithermotolerans sp. nov., an actinobacterium isolated from an Indonesian hot spring.</title>
        <authorList>
            <person name="Kusuma A.B."/>
            <person name="Putra K.E."/>
            <person name="Nafisah S."/>
            <person name="Loh J."/>
            <person name="Nouioui I."/>
            <person name="Goodfellow M."/>
        </authorList>
    </citation>
    <scope>NUCLEOTIDE SEQUENCE</scope>
    <source>
        <strain evidence="15">DSM 45618</strain>
    </source>
</reference>
<dbReference type="Pfam" id="PF12911">
    <property type="entry name" value="OppC_N"/>
    <property type="match status" value="1"/>
</dbReference>
<evidence type="ECO:0000256" key="1">
    <source>
        <dbReference type="ARBA" id="ARBA00004429"/>
    </source>
</evidence>
<dbReference type="EMBL" id="JAGSXH010000024">
    <property type="protein sequence ID" value="MBS2963315.1"/>
    <property type="molecule type" value="Genomic_DNA"/>
</dbReference>
<comment type="caution">
    <text evidence="15">The sequence shown here is derived from an EMBL/GenBank/DDBJ whole genome shotgun (WGS) entry which is preliminary data.</text>
</comment>
<dbReference type="InterPro" id="IPR035906">
    <property type="entry name" value="MetI-like_sf"/>
</dbReference>
<dbReference type="GO" id="GO:0015833">
    <property type="term" value="P:peptide transport"/>
    <property type="evidence" value="ECO:0007669"/>
    <property type="project" value="UniProtKB-KW"/>
</dbReference>
<evidence type="ECO:0000256" key="3">
    <source>
        <dbReference type="ARBA" id="ARBA00022475"/>
    </source>
</evidence>
<keyword evidence="9 12" id="KW-0472">Membrane</keyword>
<evidence type="ECO:0000256" key="6">
    <source>
        <dbReference type="ARBA" id="ARBA00022856"/>
    </source>
</evidence>
<evidence type="ECO:0000256" key="5">
    <source>
        <dbReference type="ARBA" id="ARBA00022692"/>
    </source>
</evidence>
<dbReference type="InterPro" id="IPR050366">
    <property type="entry name" value="BP-dependent_transpt_permease"/>
</dbReference>
<dbReference type="GO" id="GO:0015031">
    <property type="term" value="P:protein transport"/>
    <property type="evidence" value="ECO:0007669"/>
    <property type="project" value="UniProtKB-KW"/>
</dbReference>
<name>A0A8J7WPT0_9ACTN</name>
<comment type="subcellular location">
    <subcellularLocation>
        <location evidence="1">Cell inner membrane</location>
        <topology evidence="1">Multi-pass membrane protein</topology>
    </subcellularLocation>
    <subcellularLocation>
        <location evidence="12">Cell membrane</location>
        <topology evidence="12">Multi-pass membrane protein</topology>
    </subcellularLocation>
</comment>
<dbReference type="SUPFAM" id="SSF161098">
    <property type="entry name" value="MetI-like"/>
    <property type="match status" value="1"/>
</dbReference>
<evidence type="ECO:0000256" key="2">
    <source>
        <dbReference type="ARBA" id="ARBA00022448"/>
    </source>
</evidence>
<keyword evidence="4" id="KW-0997">Cell inner membrane</keyword>
<feature type="transmembrane region" description="Helical" evidence="12">
    <location>
        <begin position="37"/>
        <end position="55"/>
    </location>
</feature>
<evidence type="ECO:0000256" key="12">
    <source>
        <dbReference type="RuleBase" id="RU363032"/>
    </source>
</evidence>
<feature type="region of interest" description="Disordered" evidence="13">
    <location>
        <begin position="303"/>
        <end position="329"/>
    </location>
</feature>
<keyword evidence="5 12" id="KW-0812">Transmembrane</keyword>
<sequence length="329" mass="35379">MSALDAAKEIDETALAPIVGGGGRGRLIARRFTRNRLGLFGLIVIVLLFLAAYLGPYLTHWQLTDIDFDNFQTGPSSAHWFGTTQTGQDMFVLTMRGAQKSLVIGLIGGPLTTAIAALVGSVAGYAGGWLDRALVWFIDVMLVMPSFLLLAILSPTFKGKTWLLFVVLLAAFAWMITARIVRSLTLSLKSREFVLAAKYMGVSAPRIILRHILPNMASLLIIDATISVAVTILGESGLSYFGFGIQPPDVSLGTLIGNGQDAVNTYPWLFMFPAGILILIILAVNFVGDGLRDALDPNAAGAKAKAKRKQRQTDEESLPGDTTVVEIAQ</sequence>
<comment type="similarity">
    <text evidence="10">Belongs to the binding-protein-dependent transport system permease family. OppBC subfamily.</text>
</comment>
<accession>A0A8J7WPT0</accession>
<evidence type="ECO:0000256" key="9">
    <source>
        <dbReference type="ARBA" id="ARBA00023136"/>
    </source>
</evidence>
<keyword evidence="7" id="KW-0653">Protein transport</keyword>
<evidence type="ECO:0000313" key="16">
    <source>
        <dbReference type="Proteomes" id="UP000677913"/>
    </source>
</evidence>
<protein>
    <recommendedName>
        <fullName evidence="11">Oligopeptide transport system permease protein OppC</fullName>
    </recommendedName>
</protein>
<dbReference type="PANTHER" id="PTHR43386:SF2">
    <property type="entry name" value="OLIGOPEPTIDE TRANSPORT SYSTEM PERMEASE PROTEIN OPPC"/>
    <property type="match status" value="1"/>
</dbReference>
<evidence type="ECO:0000313" key="15">
    <source>
        <dbReference type="EMBL" id="MBS2963315.1"/>
    </source>
</evidence>
<keyword evidence="2 12" id="KW-0813">Transport</keyword>
<dbReference type="PANTHER" id="PTHR43386">
    <property type="entry name" value="OLIGOPEPTIDE TRANSPORT SYSTEM PERMEASE PROTEIN APPC"/>
    <property type="match status" value="1"/>
</dbReference>
<dbReference type="GO" id="GO:0055085">
    <property type="term" value="P:transmembrane transport"/>
    <property type="evidence" value="ECO:0007669"/>
    <property type="project" value="InterPro"/>
</dbReference>
<feature type="transmembrane region" description="Helical" evidence="12">
    <location>
        <begin position="133"/>
        <end position="156"/>
    </location>
</feature>
<gene>
    <name evidence="15" type="ORF">KGA66_09680</name>
</gene>
<dbReference type="Pfam" id="PF00528">
    <property type="entry name" value="BPD_transp_1"/>
    <property type="match status" value="1"/>
</dbReference>
<proteinExistence type="inferred from homology"/>
<dbReference type="Gene3D" id="1.10.3720.10">
    <property type="entry name" value="MetI-like"/>
    <property type="match status" value="1"/>
</dbReference>
<dbReference type="InterPro" id="IPR000515">
    <property type="entry name" value="MetI-like"/>
</dbReference>
<organism evidence="15 16">
    <name type="scientific">Actinocrinis puniceicyclus</name>
    <dbReference type="NCBI Taxonomy" id="977794"/>
    <lineage>
        <taxon>Bacteria</taxon>
        <taxon>Bacillati</taxon>
        <taxon>Actinomycetota</taxon>
        <taxon>Actinomycetes</taxon>
        <taxon>Catenulisporales</taxon>
        <taxon>Actinospicaceae</taxon>
        <taxon>Actinocrinis</taxon>
    </lineage>
</organism>
<evidence type="ECO:0000256" key="4">
    <source>
        <dbReference type="ARBA" id="ARBA00022519"/>
    </source>
</evidence>
<keyword evidence="8 12" id="KW-1133">Transmembrane helix</keyword>
<evidence type="ECO:0000256" key="8">
    <source>
        <dbReference type="ARBA" id="ARBA00022989"/>
    </source>
</evidence>
<evidence type="ECO:0000256" key="7">
    <source>
        <dbReference type="ARBA" id="ARBA00022927"/>
    </source>
</evidence>
<dbReference type="Proteomes" id="UP000677913">
    <property type="component" value="Unassembled WGS sequence"/>
</dbReference>
<evidence type="ECO:0000256" key="13">
    <source>
        <dbReference type="SAM" id="MobiDB-lite"/>
    </source>
</evidence>
<dbReference type="PROSITE" id="PS50928">
    <property type="entry name" value="ABC_TM1"/>
    <property type="match status" value="1"/>
</dbReference>
<keyword evidence="6" id="KW-0571">Peptide transport</keyword>
<keyword evidence="3" id="KW-1003">Cell membrane</keyword>
<feature type="transmembrane region" description="Helical" evidence="12">
    <location>
        <begin position="265"/>
        <end position="287"/>
    </location>
</feature>
<feature type="domain" description="ABC transmembrane type-1" evidence="14">
    <location>
        <begin position="98"/>
        <end position="288"/>
    </location>
</feature>
<dbReference type="GO" id="GO:0005886">
    <property type="term" value="C:plasma membrane"/>
    <property type="evidence" value="ECO:0007669"/>
    <property type="project" value="UniProtKB-SubCell"/>
</dbReference>
<feature type="transmembrane region" description="Helical" evidence="12">
    <location>
        <begin position="219"/>
        <end position="245"/>
    </location>
</feature>
<keyword evidence="16" id="KW-1185">Reference proteome</keyword>
<evidence type="ECO:0000259" key="14">
    <source>
        <dbReference type="PROSITE" id="PS50928"/>
    </source>
</evidence>
<evidence type="ECO:0000256" key="11">
    <source>
        <dbReference type="ARBA" id="ARBA00072251"/>
    </source>
</evidence>
<feature type="transmembrane region" description="Helical" evidence="12">
    <location>
        <begin position="102"/>
        <end position="126"/>
    </location>
</feature>
<dbReference type="CDD" id="cd06261">
    <property type="entry name" value="TM_PBP2"/>
    <property type="match status" value="1"/>
</dbReference>
<dbReference type="InterPro" id="IPR025966">
    <property type="entry name" value="OppC_N"/>
</dbReference>
<dbReference type="AlphaFoldDB" id="A0A8J7WPT0"/>
<feature type="transmembrane region" description="Helical" evidence="12">
    <location>
        <begin position="162"/>
        <end position="181"/>
    </location>
</feature>
<evidence type="ECO:0000256" key="10">
    <source>
        <dbReference type="ARBA" id="ARBA00024202"/>
    </source>
</evidence>